<reference evidence="2" key="1">
    <citation type="journal article" date="2015" name="PLoS Genet.">
        <title>The dynamic genome and transcriptome of the human fungal pathogen Blastomyces and close relative Emmonsia.</title>
        <authorList>
            <person name="Munoz J.F."/>
            <person name="Gauthier G.M."/>
            <person name="Desjardins C.A."/>
            <person name="Gallo J.E."/>
            <person name="Holder J."/>
            <person name="Sullivan T.D."/>
            <person name="Marty A.J."/>
            <person name="Carmen J.C."/>
            <person name="Chen Z."/>
            <person name="Ding L."/>
            <person name="Gujja S."/>
            <person name="Magrini V."/>
            <person name="Misas E."/>
            <person name="Mitreva M."/>
            <person name="Priest M."/>
            <person name="Saif S."/>
            <person name="Whiston E.A."/>
            <person name="Young S."/>
            <person name="Zeng Q."/>
            <person name="Goldman W.E."/>
            <person name="Mardis E.R."/>
            <person name="Taylor J.W."/>
            <person name="McEwen J.G."/>
            <person name="Clay O.K."/>
            <person name="Klein B.S."/>
            <person name="Cuomo C.A."/>
        </authorList>
    </citation>
    <scope>NUCLEOTIDE SEQUENCE [LARGE SCALE GENOMIC DNA]</scope>
    <source>
        <strain evidence="2">UAMH 3008</strain>
    </source>
</reference>
<evidence type="ECO:0000313" key="1">
    <source>
        <dbReference type="EMBL" id="KKZ66923.1"/>
    </source>
</evidence>
<organism evidence="1 2">
    <name type="scientific">[Emmonsia] crescens</name>
    <dbReference type="NCBI Taxonomy" id="73230"/>
    <lineage>
        <taxon>Eukaryota</taxon>
        <taxon>Fungi</taxon>
        <taxon>Dikarya</taxon>
        <taxon>Ascomycota</taxon>
        <taxon>Pezizomycotina</taxon>
        <taxon>Eurotiomycetes</taxon>
        <taxon>Eurotiomycetidae</taxon>
        <taxon>Onygenales</taxon>
        <taxon>Ajellomycetaceae</taxon>
        <taxon>Emergomyces</taxon>
    </lineage>
</organism>
<dbReference type="EMBL" id="LCZI01000377">
    <property type="protein sequence ID" value="KKZ66923.1"/>
    <property type="molecule type" value="Genomic_DNA"/>
</dbReference>
<evidence type="ECO:0000313" key="2">
    <source>
        <dbReference type="Proteomes" id="UP000034164"/>
    </source>
</evidence>
<dbReference type="Proteomes" id="UP000034164">
    <property type="component" value="Unassembled WGS sequence"/>
</dbReference>
<gene>
    <name evidence="1" type="ORF">EMCG_07419</name>
</gene>
<sequence length="90" mass="9982">MGISDGERAIGILLDWDDSVTHGGRRSSESPLAIEQQTLIQIVDDNNSPEEKARKSFASILSYYLNNRKVGNAGECQLEPRDGETLYRGK</sequence>
<proteinExistence type="predicted"/>
<dbReference type="VEuPathDB" id="FungiDB:EMCG_07419"/>
<protein>
    <submittedName>
        <fullName evidence="1">Uncharacterized protein</fullName>
    </submittedName>
</protein>
<dbReference type="AlphaFoldDB" id="A0A0G2I8U5"/>
<name>A0A0G2I8U5_9EURO</name>
<comment type="caution">
    <text evidence="1">The sequence shown here is derived from an EMBL/GenBank/DDBJ whole genome shotgun (WGS) entry which is preliminary data.</text>
</comment>
<accession>A0A0G2I8U5</accession>